<dbReference type="Gene3D" id="3.20.20.140">
    <property type="entry name" value="Metal-dependent hydrolases"/>
    <property type="match status" value="2"/>
</dbReference>
<organism evidence="11 12">
    <name type="scientific">Sus scrofa</name>
    <name type="common">Pig</name>
    <dbReference type="NCBI Taxonomy" id="9823"/>
    <lineage>
        <taxon>Eukaryota</taxon>
        <taxon>Metazoa</taxon>
        <taxon>Chordata</taxon>
        <taxon>Craniata</taxon>
        <taxon>Vertebrata</taxon>
        <taxon>Euteleostomi</taxon>
        <taxon>Mammalia</taxon>
        <taxon>Eutheria</taxon>
        <taxon>Laurasiatheria</taxon>
        <taxon>Artiodactyla</taxon>
        <taxon>Suina</taxon>
        <taxon>Suidae</taxon>
        <taxon>Sus</taxon>
    </lineage>
</organism>
<feature type="domain" description="Amidohydrolase 3" evidence="9">
    <location>
        <begin position="128"/>
        <end position="397"/>
    </location>
</feature>
<dbReference type="Gene3D" id="2.30.40.10">
    <property type="entry name" value="Urease, subunit C, domain 1"/>
    <property type="match status" value="2"/>
</dbReference>
<dbReference type="Pfam" id="PF07969">
    <property type="entry name" value="Amidohydro_3"/>
    <property type="match status" value="1"/>
</dbReference>
<evidence type="ECO:0000256" key="1">
    <source>
        <dbReference type="ARBA" id="ARBA00005023"/>
    </source>
</evidence>
<reference evidence="11" key="2">
    <citation type="submission" date="2025-05" db="UniProtKB">
        <authorList>
            <consortium name="Ensembl"/>
        </authorList>
    </citation>
    <scope>IDENTIFICATION</scope>
</reference>
<dbReference type="InterPro" id="IPR032466">
    <property type="entry name" value="Metal_Hydrolase"/>
</dbReference>
<evidence type="ECO:0000313" key="10">
    <source>
        <dbReference type="Ensembl" id="ENSSSCP00045000533.1"/>
    </source>
</evidence>
<dbReference type="Ensembl" id="ENSSSCT00070003474.1">
    <property type="protein sequence ID" value="ENSSSCP00070002875.1"/>
    <property type="gene ID" value="ENSSSCG00070001836.1"/>
</dbReference>
<dbReference type="Proteomes" id="UP000314985">
    <property type="component" value="Chromosome 5"/>
</dbReference>
<evidence type="ECO:0000313" key="12">
    <source>
        <dbReference type="Proteomes" id="UP000314985"/>
    </source>
</evidence>
<dbReference type="GO" id="GO:0019556">
    <property type="term" value="P:L-histidine catabolic process to glutamate and formamide"/>
    <property type="evidence" value="ECO:0007669"/>
    <property type="project" value="UniProtKB-UniPathway"/>
</dbReference>
<evidence type="ECO:0000256" key="2">
    <source>
        <dbReference type="ARBA" id="ARBA00012864"/>
    </source>
</evidence>
<dbReference type="GO" id="GO:0050480">
    <property type="term" value="F:imidazolonepropionase activity"/>
    <property type="evidence" value="ECO:0007669"/>
    <property type="project" value="UniProtKB-EC"/>
</dbReference>
<dbReference type="AlphaFoldDB" id="A0A4X1SLM0"/>
<evidence type="ECO:0000259" key="9">
    <source>
        <dbReference type="Pfam" id="PF07969"/>
    </source>
</evidence>
<dbReference type="UniPathway" id="UPA00379">
    <property type="reaction ID" value="UER00551"/>
</dbReference>
<dbReference type="PANTHER" id="PTHR42752:SF1">
    <property type="entry name" value="IMIDAZOLONEPROPIONASE-RELATED"/>
    <property type="match status" value="1"/>
</dbReference>
<proteinExistence type="predicted"/>
<dbReference type="GO" id="GO:0005737">
    <property type="term" value="C:cytoplasm"/>
    <property type="evidence" value="ECO:0007669"/>
    <property type="project" value="InterPro"/>
</dbReference>
<dbReference type="EC" id="3.5.2.7" evidence="2"/>
<dbReference type="SUPFAM" id="SSF51556">
    <property type="entry name" value="Metallo-dependent hydrolases"/>
    <property type="match status" value="1"/>
</dbReference>
<dbReference type="GO" id="GO:0046872">
    <property type="term" value="F:metal ion binding"/>
    <property type="evidence" value="ECO:0007669"/>
    <property type="project" value="UniProtKB-KW"/>
</dbReference>
<keyword evidence="7" id="KW-0862">Zinc</keyword>
<accession>A0A4X1SLM0</accession>
<reference evidence="11 12" key="1">
    <citation type="submission" date="2017-08" db="EMBL/GenBank/DDBJ databases">
        <title>USMARCv1.0.</title>
        <authorList>
            <person name="Hannum G.I."/>
            <person name="Koren S."/>
            <person name="Schroeder S.G."/>
            <person name="Chin S.C."/>
            <person name="Nonneman D.J."/>
            <person name="Becker S.A."/>
            <person name="Rosen B.D."/>
            <person name="Bickhart D.M."/>
            <person name="Putnam N.H."/>
            <person name="Green R.E."/>
            <person name="Tuggle C.K."/>
            <person name="Liu H."/>
            <person name="Rohrer G.A."/>
            <person name="Warr A."/>
            <person name="Hall R."/>
            <person name="Kim K."/>
            <person name="Hume D.A."/>
            <person name="Talbot R."/>
            <person name="Chow W."/>
            <person name="Howe K."/>
            <person name="Schwartz A.S."/>
            <person name="Watson M."/>
            <person name="Archibald A.L."/>
            <person name="Phillippy A.M."/>
            <person name="Smith T.P.L."/>
        </authorList>
    </citation>
    <scope>NUCLEOTIDE SEQUENCE [LARGE SCALE GENOMIC DNA]</scope>
</reference>
<keyword evidence="5" id="KW-0378">Hydrolase</keyword>
<dbReference type="InterPro" id="IPR011059">
    <property type="entry name" value="Metal-dep_hydrolase_composite"/>
</dbReference>
<sequence length="400" mass="43826">MAGGHRLLLENARQVVAVCARGERFLARDALHRLVVLEGASLVVGTDGFLKAIGPADAIRELFAEDTFEERIDCSGKCILPGLVDAHTHPVWAGERVHEFAMKLAGATYMEIHQAGGGINFTVERTRQASEEELFRSLQQRLGCMMRAGSTLVECKSGYGLSLETELKMLRVIERARREGKTAPEALQELGRDGEIRVDNIDVFCEKGVFDREATRRILQSGKDMGLQINFHGDELHPMKAAELGAELGAQAVSHLEEVSDEGIAAMATARCAAILLPTTAYMLRLKQPRARKMLDEGVIVALGSDFNPNAYCFSMPMVMHLACVNMRMSMPEALAAATINAAYALGRSHTHGSLEIGKQGDLIIINSSRSAAHLIYQFGGHHELIEYVIVKGKVVYKKQ</sequence>
<dbReference type="Ensembl" id="ENSSSCT00045000980.1">
    <property type="protein sequence ID" value="ENSSSCP00045000533.1"/>
    <property type="gene ID" value="ENSSSCG00045000663.1"/>
</dbReference>
<keyword evidence="3" id="KW-0963">Cytoplasm</keyword>
<dbReference type="GO" id="GO:0019557">
    <property type="term" value="P:L-histidine catabolic process to glutamate and formate"/>
    <property type="evidence" value="ECO:0007669"/>
    <property type="project" value="UniProtKB-UniPathway"/>
</dbReference>
<gene>
    <name evidence="10" type="primary">AMDHD1</name>
</gene>
<dbReference type="InterPro" id="IPR005920">
    <property type="entry name" value="HutI"/>
</dbReference>
<evidence type="ECO:0000256" key="4">
    <source>
        <dbReference type="ARBA" id="ARBA00022723"/>
    </source>
</evidence>
<dbReference type="FunFam" id="3.20.20.140:FF:000215">
    <property type="entry name" value="Putative imidazolonepropionase"/>
    <property type="match status" value="1"/>
</dbReference>
<evidence type="ECO:0000256" key="6">
    <source>
        <dbReference type="ARBA" id="ARBA00022808"/>
    </source>
</evidence>
<dbReference type="Proteomes" id="UP000694728">
    <property type="component" value="Unplaced"/>
</dbReference>
<evidence type="ECO:0000256" key="3">
    <source>
        <dbReference type="ARBA" id="ARBA00022490"/>
    </source>
</evidence>
<comment type="pathway">
    <text evidence="1">Amino-acid degradation.</text>
</comment>
<keyword evidence="8" id="KW-0408">Iron</keyword>
<name>A0A4X1SLM0_PIG</name>
<dbReference type="PANTHER" id="PTHR42752">
    <property type="entry name" value="IMIDAZOLONEPROPIONASE"/>
    <property type="match status" value="1"/>
</dbReference>
<keyword evidence="6" id="KW-0369">Histidine metabolism</keyword>
<evidence type="ECO:0000313" key="11">
    <source>
        <dbReference type="Ensembl" id="ENSSSCP00070002875.1"/>
    </source>
</evidence>
<evidence type="ECO:0000256" key="5">
    <source>
        <dbReference type="ARBA" id="ARBA00022801"/>
    </source>
</evidence>
<protein>
    <recommendedName>
        <fullName evidence="2">imidazolonepropionase</fullName>
        <ecNumber evidence="2">3.5.2.7</ecNumber>
    </recommendedName>
</protein>
<evidence type="ECO:0000256" key="7">
    <source>
        <dbReference type="ARBA" id="ARBA00022833"/>
    </source>
</evidence>
<dbReference type="InterPro" id="IPR013108">
    <property type="entry name" value="Amidohydro_3"/>
</dbReference>
<dbReference type="SUPFAM" id="SSF51338">
    <property type="entry name" value="Composite domain of metallo-dependent hydrolases"/>
    <property type="match status" value="1"/>
</dbReference>
<keyword evidence="4" id="KW-0479">Metal-binding</keyword>
<evidence type="ECO:0000256" key="8">
    <source>
        <dbReference type="ARBA" id="ARBA00023004"/>
    </source>
</evidence>